<feature type="repeat" description="ANK" evidence="3">
    <location>
        <begin position="193"/>
        <end position="225"/>
    </location>
</feature>
<reference evidence="6" key="1">
    <citation type="submission" date="2013-12" db="EMBL/GenBank/DDBJ databases">
        <title>The Genome Sequence of Aphanomyces invadans NJM9701.</title>
        <authorList>
            <consortium name="The Broad Institute Genomics Platform"/>
            <person name="Russ C."/>
            <person name="Tyler B."/>
            <person name="van West P."/>
            <person name="Dieguez-Uribeondo J."/>
            <person name="Young S.K."/>
            <person name="Zeng Q."/>
            <person name="Gargeya S."/>
            <person name="Fitzgerald M."/>
            <person name="Abouelleil A."/>
            <person name="Alvarado L."/>
            <person name="Chapman S.B."/>
            <person name="Gainer-Dewar J."/>
            <person name="Goldberg J."/>
            <person name="Griggs A."/>
            <person name="Gujja S."/>
            <person name="Hansen M."/>
            <person name="Howarth C."/>
            <person name="Imamovic A."/>
            <person name="Ireland A."/>
            <person name="Larimer J."/>
            <person name="McCowan C."/>
            <person name="Murphy C."/>
            <person name="Pearson M."/>
            <person name="Poon T.W."/>
            <person name="Priest M."/>
            <person name="Roberts A."/>
            <person name="Saif S."/>
            <person name="Shea T."/>
            <person name="Sykes S."/>
            <person name="Wortman J."/>
            <person name="Nusbaum C."/>
            <person name="Birren B."/>
        </authorList>
    </citation>
    <scope>NUCLEOTIDE SEQUENCE [LARGE SCALE GENOMIC DNA]</scope>
    <source>
        <strain evidence="6">NJM9701</strain>
    </source>
</reference>
<dbReference type="Gene3D" id="1.25.40.20">
    <property type="entry name" value="Ankyrin repeat-containing domain"/>
    <property type="match status" value="2"/>
</dbReference>
<dbReference type="RefSeq" id="XP_008874388.1">
    <property type="nucleotide sequence ID" value="XM_008876166.1"/>
</dbReference>
<dbReference type="Pfam" id="PF13920">
    <property type="entry name" value="zf-C3HC4_3"/>
    <property type="match status" value="1"/>
</dbReference>
<evidence type="ECO:0000259" key="5">
    <source>
        <dbReference type="PROSITE" id="PS50089"/>
    </source>
</evidence>
<dbReference type="Pfam" id="PF12796">
    <property type="entry name" value="Ank_2"/>
    <property type="match status" value="2"/>
</dbReference>
<dbReference type="InterPro" id="IPR002110">
    <property type="entry name" value="Ankyrin_rpt"/>
</dbReference>
<evidence type="ECO:0000256" key="1">
    <source>
        <dbReference type="ARBA" id="ARBA00022737"/>
    </source>
</evidence>
<name>A0A024TUW5_9STRA</name>
<dbReference type="InterPro" id="IPR013083">
    <property type="entry name" value="Znf_RING/FYVE/PHD"/>
</dbReference>
<dbReference type="PROSITE" id="PS50088">
    <property type="entry name" value="ANK_REPEAT"/>
    <property type="match status" value="2"/>
</dbReference>
<dbReference type="AlphaFoldDB" id="A0A024TUW5"/>
<feature type="domain" description="RING-type" evidence="5">
    <location>
        <begin position="306"/>
        <end position="339"/>
    </location>
</feature>
<dbReference type="SUPFAM" id="SSF57850">
    <property type="entry name" value="RING/U-box"/>
    <property type="match status" value="1"/>
</dbReference>
<accession>A0A024TUW5</accession>
<feature type="repeat" description="ANK" evidence="3">
    <location>
        <begin position="70"/>
        <end position="102"/>
    </location>
</feature>
<proteinExistence type="predicted"/>
<dbReference type="InterPro" id="IPR001841">
    <property type="entry name" value="Znf_RING"/>
</dbReference>
<keyword evidence="2 3" id="KW-0040">ANK repeat</keyword>
<organism evidence="6">
    <name type="scientific">Aphanomyces invadans</name>
    <dbReference type="NCBI Taxonomy" id="157072"/>
    <lineage>
        <taxon>Eukaryota</taxon>
        <taxon>Sar</taxon>
        <taxon>Stramenopiles</taxon>
        <taxon>Oomycota</taxon>
        <taxon>Saprolegniomycetes</taxon>
        <taxon>Saprolegniales</taxon>
        <taxon>Verrucalvaceae</taxon>
        <taxon>Aphanomyces</taxon>
    </lineage>
</organism>
<evidence type="ECO:0000256" key="3">
    <source>
        <dbReference type="PROSITE-ProRule" id="PRU00023"/>
    </source>
</evidence>
<evidence type="ECO:0000313" key="6">
    <source>
        <dbReference type="EMBL" id="ETV97142.1"/>
    </source>
</evidence>
<protein>
    <recommendedName>
        <fullName evidence="5">RING-type domain-containing protein</fullName>
    </recommendedName>
</protein>
<keyword evidence="4" id="KW-0479">Metal-binding</keyword>
<dbReference type="STRING" id="157072.A0A024TUW5"/>
<sequence>MGNNIAKLAQDDYWDAVKNHILMRTVDDVNATAGVLEWTALCFASWKGQVEIASLLLRYRGININKANLDGNTPLHEAAKHSHLDIVIMLMNEGANPHITNNEGQKPLDLASDNDITYFLGICMLPVAVCAERCEWFEVKRRINARQISDINAPFGENGWSLLTYATMHGQVDVVTLLLRYKHIDVNYANRSDGTTALHEAATRDNIELLKLLLSAGADTSQRNAAGLVAHDVAKSPEAQNMLIESTVAGYGASTDVKTCAHCTYVNHVTQTVCQMCGIELHPVGKTSNVDELLERIQALEEATLCVICEEHVKDTVFGCGHETCTTCTAKLTECPQCRIPIATRIRRYV</sequence>
<dbReference type="EMBL" id="KI913974">
    <property type="protein sequence ID" value="ETV97142.1"/>
    <property type="molecule type" value="Genomic_DNA"/>
</dbReference>
<keyword evidence="4" id="KW-0862">Zinc</keyword>
<dbReference type="eggNOG" id="KOG0507">
    <property type="taxonomic scope" value="Eukaryota"/>
</dbReference>
<dbReference type="OrthoDB" id="64997at2759"/>
<evidence type="ECO:0000256" key="2">
    <source>
        <dbReference type="ARBA" id="ARBA00023043"/>
    </source>
</evidence>
<dbReference type="eggNOG" id="KOG1327">
    <property type="taxonomic scope" value="Eukaryota"/>
</dbReference>
<dbReference type="SUPFAM" id="SSF48403">
    <property type="entry name" value="Ankyrin repeat"/>
    <property type="match status" value="1"/>
</dbReference>
<dbReference type="SMART" id="SM00248">
    <property type="entry name" value="ANK"/>
    <property type="match status" value="4"/>
</dbReference>
<dbReference type="GO" id="GO:0008270">
    <property type="term" value="F:zinc ion binding"/>
    <property type="evidence" value="ECO:0007669"/>
    <property type="project" value="UniProtKB-KW"/>
</dbReference>
<dbReference type="Gene3D" id="3.30.40.10">
    <property type="entry name" value="Zinc/RING finger domain, C3HC4 (zinc finger)"/>
    <property type="match status" value="1"/>
</dbReference>
<dbReference type="PRINTS" id="PR01415">
    <property type="entry name" value="ANKYRIN"/>
</dbReference>
<dbReference type="PROSITE" id="PS50297">
    <property type="entry name" value="ANK_REP_REGION"/>
    <property type="match status" value="2"/>
</dbReference>
<dbReference type="PROSITE" id="PS50089">
    <property type="entry name" value="ZF_RING_2"/>
    <property type="match status" value="1"/>
</dbReference>
<dbReference type="PANTHER" id="PTHR24198:SF165">
    <property type="entry name" value="ANKYRIN REPEAT-CONTAINING PROTEIN-RELATED"/>
    <property type="match status" value="1"/>
</dbReference>
<keyword evidence="1" id="KW-0677">Repeat</keyword>
<dbReference type="VEuPathDB" id="FungiDB:H310_09944"/>
<keyword evidence="4" id="KW-0863">Zinc-finger</keyword>
<gene>
    <name evidence="6" type="ORF">H310_09944</name>
</gene>
<dbReference type="GeneID" id="20086994"/>
<evidence type="ECO:0000256" key="4">
    <source>
        <dbReference type="PROSITE-ProRule" id="PRU00175"/>
    </source>
</evidence>
<dbReference type="InterPro" id="IPR036770">
    <property type="entry name" value="Ankyrin_rpt-contain_sf"/>
</dbReference>
<dbReference type="PANTHER" id="PTHR24198">
    <property type="entry name" value="ANKYRIN REPEAT AND PROTEIN KINASE DOMAIN-CONTAINING PROTEIN"/>
    <property type="match status" value="1"/>
</dbReference>